<comment type="subunit">
    <text evidence="6">Part of the 50S ribosomal subunit. Contacts protein L20.</text>
</comment>
<evidence type="ECO:0000256" key="6">
    <source>
        <dbReference type="HAMAP-Rule" id="MF_01363"/>
    </source>
</evidence>
<dbReference type="RefSeq" id="WP_101540039.1">
    <property type="nucleotide sequence ID" value="NZ_CALTZC010000010.1"/>
</dbReference>
<evidence type="ECO:0000256" key="4">
    <source>
        <dbReference type="ARBA" id="ARBA00022980"/>
    </source>
</evidence>
<accession>A0A2I1M9Y4</accession>
<dbReference type="GO" id="GO:1990904">
    <property type="term" value="C:ribonucleoprotein complex"/>
    <property type="evidence" value="ECO:0007669"/>
    <property type="project" value="UniProtKB-KW"/>
</dbReference>
<comment type="caution">
    <text evidence="8">The sequence shown here is derived from an EMBL/GenBank/DDBJ whole genome shotgun (WGS) entry which is preliminary data.</text>
</comment>
<dbReference type="GO" id="GO:0006412">
    <property type="term" value="P:translation"/>
    <property type="evidence" value="ECO:0007669"/>
    <property type="project" value="UniProtKB-UniRule"/>
</dbReference>
<dbReference type="HAMAP" id="MF_01363">
    <property type="entry name" value="Ribosomal_bL21"/>
    <property type="match status" value="1"/>
</dbReference>
<dbReference type="InterPro" id="IPR018258">
    <property type="entry name" value="Ribosomal_bL21_CS"/>
</dbReference>
<dbReference type="EMBL" id="PKGS01000002">
    <property type="protein sequence ID" value="PKZ16940.1"/>
    <property type="molecule type" value="Genomic_DNA"/>
</dbReference>
<evidence type="ECO:0000256" key="3">
    <source>
        <dbReference type="ARBA" id="ARBA00022884"/>
    </source>
</evidence>
<dbReference type="GO" id="GO:0003735">
    <property type="term" value="F:structural constituent of ribosome"/>
    <property type="evidence" value="ECO:0007669"/>
    <property type="project" value="InterPro"/>
</dbReference>
<keyword evidence="2 6" id="KW-0699">rRNA-binding</keyword>
<dbReference type="GO" id="GO:0005840">
    <property type="term" value="C:ribosome"/>
    <property type="evidence" value="ECO:0007669"/>
    <property type="project" value="UniProtKB-KW"/>
</dbReference>
<dbReference type="GO" id="GO:0019843">
    <property type="term" value="F:rRNA binding"/>
    <property type="evidence" value="ECO:0007669"/>
    <property type="project" value="UniProtKB-UniRule"/>
</dbReference>
<dbReference type="InterPro" id="IPR028909">
    <property type="entry name" value="bL21-like"/>
</dbReference>
<keyword evidence="4 6" id="KW-0689">Ribosomal protein</keyword>
<dbReference type="Proteomes" id="UP000234335">
    <property type="component" value="Unassembled WGS sequence"/>
</dbReference>
<comment type="similarity">
    <text evidence="1 6 7">Belongs to the bacterial ribosomal protein bL21 family.</text>
</comment>
<dbReference type="InterPro" id="IPR036164">
    <property type="entry name" value="bL21-like_sf"/>
</dbReference>
<keyword evidence="3 6" id="KW-0694">RNA-binding</keyword>
<dbReference type="AlphaFoldDB" id="A0A2I1M9Y4"/>
<name>A0A2I1M9Y4_9FIRM</name>
<sequence length="104" mass="11721">MYAIIKTGGKQYKVSEGDLVRVEKLPYEVGETVEFDEVLLVANDSDVKVGAPTVANAKVSATIEDQNKDKKIIVYKYKPKKMYRKKQGHRQPYTLVKIDSISAN</sequence>
<proteinExistence type="inferred from homology"/>
<dbReference type="Pfam" id="PF00829">
    <property type="entry name" value="Ribosomal_L21p"/>
    <property type="match status" value="1"/>
</dbReference>
<dbReference type="SUPFAM" id="SSF141091">
    <property type="entry name" value="L21p-like"/>
    <property type="match status" value="1"/>
</dbReference>
<gene>
    <name evidence="6 8" type="primary">rplU</name>
    <name evidence="8" type="ORF">CYJ34_03905</name>
</gene>
<evidence type="ECO:0000313" key="9">
    <source>
        <dbReference type="Proteomes" id="UP000234335"/>
    </source>
</evidence>
<keyword evidence="9" id="KW-1185">Reference proteome</keyword>
<organism evidence="8 9">
    <name type="scientific">Anaerococcus octavius</name>
    <dbReference type="NCBI Taxonomy" id="54007"/>
    <lineage>
        <taxon>Bacteria</taxon>
        <taxon>Bacillati</taxon>
        <taxon>Bacillota</taxon>
        <taxon>Tissierellia</taxon>
        <taxon>Tissierellales</taxon>
        <taxon>Peptoniphilaceae</taxon>
        <taxon>Anaerococcus</taxon>
    </lineage>
</organism>
<reference evidence="8 9" key="1">
    <citation type="submission" date="2017-12" db="EMBL/GenBank/DDBJ databases">
        <title>Phylogenetic diversity of female urinary microbiome.</title>
        <authorList>
            <person name="Thomas-White K."/>
            <person name="Wolfe A.J."/>
        </authorList>
    </citation>
    <scope>NUCLEOTIDE SEQUENCE [LARGE SCALE GENOMIC DNA]</scope>
    <source>
        <strain evidence="8 9">UMB0119</strain>
    </source>
</reference>
<dbReference type="NCBIfam" id="TIGR00061">
    <property type="entry name" value="L21"/>
    <property type="match status" value="1"/>
</dbReference>
<keyword evidence="5 6" id="KW-0687">Ribonucleoprotein</keyword>
<comment type="function">
    <text evidence="6 7">This protein binds to 23S rRNA in the presence of protein L20.</text>
</comment>
<protein>
    <recommendedName>
        <fullName evidence="6">Large ribosomal subunit protein bL21</fullName>
    </recommendedName>
</protein>
<dbReference type="PROSITE" id="PS01169">
    <property type="entry name" value="RIBOSOMAL_L21"/>
    <property type="match status" value="1"/>
</dbReference>
<evidence type="ECO:0000256" key="1">
    <source>
        <dbReference type="ARBA" id="ARBA00008563"/>
    </source>
</evidence>
<evidence type="ECO:0000256" key="5">
    <source>
        <dbReference type="ARBA" id="ARBA00023274"/>
    </source>
</evidence>
<evidence type="ECO:0000313" key="8">
    <source>
        <dbReference type="EMBL" id="PKZ16940.1"/>
    </source>
</evidence>
<dbReference type="InterPro" id="IPR001787">
    <property type="entry name" value="Ribosomal_bL21"/>
</dbReference>
<dbReference type="PANTHER" id="PTHR21349:SF0">
    <property type="entry name" value="LARGE RIBOSOMAL SUBUNIT PROTEIN BL21M"/>
    <property type="match status" value="1"/>
</dbReference>
<dbReference type="GO" id="GO:0005737">
    <property type="term" value="C:cytoplasm"/>
    <property type="evidence" value="ECO:0007669"/>
    <property type="project" value="UniProtKB-ARBA"/>
</dbReference>
<dbReference type="PANTHER" id="PTHR21349">
    <property type="entry name" value="50S RIBOSOMAL PROTEIN L21"/>
    <property type="match status" value="1"/>
</dbReference>
<evidence type="ECO:0000256" key="7">
    <source>
        <dbReference type="RuleBase" id="RU000562"/>
    </source>
</evidence>
<evidence type="ECO:0000256" key="2">
    <source>
        <dbReference type="ARBA" id="ARBA00022730"/>
    </source>
</evidence>